<dbReference type="Proteomes" id="UP000237000">
    <property type="component" value="Unassembled WGS sequence"/>
</dbReference>
<keyword evidence="1" id="KW-0147">Chitin-binding</keyword>
<accession>A0A2P5E8Q4</accession>
<dbReference type="EMBL" id="JXTC01000205">
    <property type="protein sequence ID" value="PON81923.1"/>
    <property type="molecule type" value="Genomic_DNA"/>
</dbReference>
<gene>
    <name evidence="4" type="ORF">TorRG33x02_222460</name>
</gene>
<dbReference type="PANTHER" id="PTHR34997">
    <property type="entry name" value="AM15"/>
    <property type="match status" value="1"/>
</dbReference>
<reference evidence="5" key="1">
    <citation type="submission" date="2016-06" db="EMBL/GenBank/DDBJ databases">
        <title>Parallel loss of symbiosis genes in relatives of nitrogen-fixing non-legume Parasponia.</title>
        <authorList>
            <person name="Van Velzen R."/>
            <person name="Holmer R."/>
            <person name="Bu F."/>
            <person name="Rutten L."/>
            <person name="Van Zeijl A."/>
            <person name="Liu W."/>
            <person name="Santuari L."/>
            <person name="Cao Q."/>
            <person name="Sharma T."/>
            <person name="Shen D."/>
            <person name="Roswanjaya Y."/>
            <person name="Wardhani T."/>
            <person name="Kalhor M.S."/>
            <person name="Jansen J."/>
            <person name="Van den Hoogen J."/>
            <person name="Gungor B."/>
            <person name="Hartog M."/>
            <person name="Hontelez J."/>
            <person name="Verver J."/>
            <person name="Yang W.-C."/>
            <person name="Schijlen E."/>
            <person name="Repin R."/>
            <person name="Schilthuizen M."/>
            <person name="Schranz E."/>
            <person name="Heidstra R."/>
            <person name="Miyata K."/>
            <person name="Fedorova E."/>
            <person name="Kohlen W."/>
            <person name="Bisseling T."/>
            <person name="Smit S."/>
            <person name="Geurts R."/>
        </authorList>
    </citation>
    <scope>NUCLEOTIDE SEQUENCE [LARGE SCALE GENOMIC DNA]</scope>
    <source>
        <strain evidence="5">cv. RG33-2</strain>
    </source>
</reference>
<evidence type="ECO:0000256" key="1">
    <source>
        <dbReference type="ARBA" id="ARBA00022669"/>
    </source>
</evidence>
<dbReference type="CDD" id="cd00118">
    <property type="entry name" value="LysM"/>
    <property type="match status" value="1"/>
</dbReference>
<dbReference type="PROSITE" id="PS51782">
    <property type="entry name" value="LYSM"/>
    <property type="match status" value="1"/>
</dbReference>
<sequence>MLLRPHWMNLLAPLLNTFDFDDAVGTLVAEKEAVLTCNSVYGVQSGDTCAGVIQMFSLDAVFFSVINPNLNCDKIFAGQWLCVDGKVN</sequence>
<keyword evidence="2" id="KW-0843">Virulence</keyword>
<keyword evidence="5" id="KW-1185">Reference proteome</keyword>
<evidence type="ECO:0000313" key="5">
    <source>
        <dbReference type="Proteomes" id="UP000237000"/>
    </source>
</evidence>
<dbReference type="InterPro" id="IPR036779">
    <property type="entry name" value="LysM_dom_sf"/>
</dbReference>
<comment type="caution">
    <text evidence="4">The sequence shown here is derived from an EMBL/GenBank/DDBJ whole genome shotgun (WGS) entry which is preliminary data.</text>
</comment>
<organism evidence="4 5">
    <name type="scientific">Trema orientale</name>
    <name type="common">Charcoal tree</name>
    <name type="synonym">Celtis orientalis</name>
    <dbReference type="NCBI Taxonomy" id="63057"/>
    <lineage>
        <taxon>Eukaryota</taxon>
        <taxon>Viridiplantae</taxon>
        <taxon>Streptophyta</taxon>
        <taxon>Embryophyta</taxon>
        <taxon>Tracheophyta</taxon>
        <taxon>Spermatophyta</taxon>
        <taxon>Magnoliopsida</taxon>
        <taxon>eudicotyledons</taxon>
        <taxon>Gunneridae</taxon>
        <taxon>Pentapetalae</taxon>
        <taxon>rosids</taxon>
        <taxon>fabids</taxon>
        <taxon>Rosales</taxon>
        <taxon>Cannabaceae</taxon>
        <taxon>Trema</taxon>
    </lineage>
</organism>
<name>A0A2P5E8Q4_TREOI</name>
<dbReference type="InParanoid" id="A0A2P5E8Q4"/>
<protein>
    <submittedName>
        <fullName evidence="4">LysM domain containing protein</fullName>
    </submittedName>
</protein>
<dbReference type="GO" id="GO:0008061">
    <property type="term" value="F:chitin binding"/>
    <property type="evidence" value="ECO:0007669"/>
    <property type="project" value="UniProtKB-KW"/>
</dbReference>
<dbReference type="Gene3D" id="3.10.350.10">
    <property type="entry name" value="LysM domain"/>
    <property type="match status" value="1"/>
</dbReference>
<proteinExistence type="predicted"/>
<dbReference type="InterPro" id="IPR018392">
    <property type="entry name" value="LysM"/>
</dbReference>
<dbReference type="SUPFAM" id="SSF54106">
    <property type="entry name" value="LysM domain"/>
    <property type="match status" value="1"/>
</dbReference>
<evidence type="ECO:0000259" key="3">
    <source>
        <dbReference type="PROSITE" id="PS51782"/>
    </source>
</evidence>
<dbReference type="STRING" id="63057.A0A2P5E8Q4"/>
<evidence type="ECO:0000256" key="2">
    <source>
        <dbReference type="ARBA" id="ARBA00023026"/>
    </source>
</evidence>
<dbReference type="OrthoDB" id="1161748at2759"/>
<dbReference type="InterPro" id="IPR052210">
    <property type="entry name" value="LysM1-like"/>
</dbReference>
<feature type="domain" description="LysM" evidence="3">
    <location>
        <begin position="39"/>
        <end position="83"/>
    </location>
</feature>
<dbReference type="AlphaFoldDB" id="A0A2P5E8Q4"/>
<evidence type="ECO:0000313" key="4">
    <source>
        <dbReference type="EMBL" id="PON81923.1"/>
    </source>
</evidence>
<dbReference type="PANTHER" id="PTHR34997:SF1">
    <property type="entry name" value="PEPTIDOGLYCAN-BINDING LYSIN DOMAIN"/>
    <property type="match status" value="1"/>
</dbReference>
<dbReference type="Pfam" id="PF01476">
    <property type="entry name" value="LysM"/>
    <property type="match status" value="1"/>
</dbReference>